<dbReference type="KEGG" id="alti:ALE3EI_1591"/>
<dbReference type="RefSeq" id="WP_186987766.1">
    <property type="nucleotide sequence ID" value="NZ_CP052909.1"/>
</dbReference>
<accession>A0A7G8PUY2</accession>
<sequence>MKLRKTLYFFLLCLFNFSCESVDKKSEFIGIWESTNDFTGKTVLSFYKDSIITEGFGGGFRTSSEWSVDSTKLYLKNIRQFYPYINTDSVIKISLDYEYRLNPTKDSLMITVVQEDTIYSVSFIQVDKNPFAQTNPFNN</sequence>
<name>A0A7G8PUY2_9FLAO</name>
<reference evidence="1 2" key="1">
    <citation type="submission" date="2020-04" db="EMBL/GenBank/DDBJ databases">
        <title>Genome sequence of Altibacter aquimarinus strain ALE3EI.</title>
        <authorList>
            <person name="Oh H.-M."/>
            <person name="Jang D."/>
        </authorList>
    </citation>
    <scope>NUCLEOTIDE SEQUENCE [LARGE SCALE GENOMIC DNA]</scope>
    <source>
        <strain evidence="1 2">ALE3EI</strain>
    </source>
</reference>
<proteinExistence type="predicted"/>
<evidence type="ECO:0000313" key="2">
    <source>
        <dbReference type="Proteomes" id="UP000515514"/>
    </source>
</evidence>
<dbReference type="AlphaFoldDB" id="A0A7G8PUY2"/>
<organism evidence="1 2">
    <name type="scientific">Constantimarinum furrinae</name>
    <dbReference type="NCBI Taxonomy" id="2562285"/>
    <lineage>
        <taxon>Bacteria</taxon>
        <taxon>Pseudomonadati</taxon>
        <taxon>Bacteroidota</taxon>
        <taxon>Flavobacteriia</taxon>
        <taxon>Flavobacteriales</taxon>
        <taxon>Flavobacteriaceae</taxon>
        <taxon>Altibacter/Constantimarinum group</taxon>
        <taxon>Constantimarinum</taxon>
    </lineage>
</organism>
<dbReference type="EMBL" id="CP052909">
    <property type="protein sequence ID" value="QNJ98148.1"/>
    <property type="molecule type" value="Genomic_DNA"/>
</dbReference>
<dbReference type="Proteomes" id="UP000515514">
    <property type="component" value="Chromosome"/>
</dbReference>
<gene>
    <name evidence="1" type="ORF">ALE3EI_1591</name>
</gene>
<evidence type="ECO:0000313" key="1">
    <source>
        <dbReference type="EMBL" id="QNJ98148.1"/>
    </source>
</evidence>
<protein>
    <submittedName>
        <fullName evidence="1">Uncharacterized protein</fullName>
    </submittedName>
</protein>
<keyword evidence="2" id="KW-1185">Reference proteome</keyword>